<dbReference type="Proteomes" id="UP000003280">
    <property type="component" value="Unassembled WGS sequence"/>
</dbReference>
<protein>
    <submittedName>
        <fullName evidence="2">Uncharacterized protein</fullName>
    </submittedName>
</protein>
<accession>E0NN39</accession>
<reference evidence="2 3" key="1">
    <citation type="submission" date="2010-07" db="EMBL/GenBank/DDBJ databases">
        <authorList>
            <person name="Muzny D."/>
            <person name="Qin X."/>
            <person name="Deng J."/>
            <person name="Jiang H."/>
            <person name="Liu Y."/>
            <person name="Qu J."/>
            <person name="Song X.-Z."/>
            <person name="Zhang L."/>
            <person name="Thornton R."/>
            <person name="Coyle M."/>
            <person name="Francisco L."/>
            <person name="Jackson L."/>
            <person name="Javaid M."/>
            <person name="Korchina V."/>
            <person name="Kovar C."/>
            <person name="Mata R."/>
            <person name="Mathew T."/>
            <person name="Ngo R."/>
            <person name="Nguyen L."/>
            <person name="Nguyen N."/>
            <person name="Okwuonu G."/>
            <person name="Ongeri F."/>
            <person name="Pham C."/>
            <person name="Simmons D."/>
            <person name="Wilczek-Boney K."/>
            <person name="Hale W."/>
            <person name="Jakkamsetti A."/>
            <person name="Pham P."/>
            <person name="Ruth R."/>
            <person name="San Lucas F."/>
            <person name="Warren J."/>
            <person name="Zhang J."/>
            <person name="Zhao Z."/>
            <person name="Zhou C."/>
            <person name="Zhu D."/>
            <person name="Lee S."/>
            <person name="Bess C."/>
            <person name="Blankenburg K."/>
            <person name="Forbes L."/>
            <person name="Fu Q."/>
            <person name="Gubbala S."/>
            <person name="Hirani K."/>
            <person name="Jayaseelan J.C."/>
            <person name="Lara F."/>
            <person name="Munidasa M."/>
            <person name="Palculict T."/>
            <person name="Patil S."/>
            <person name="Pu L.-L."/>
            <person name="Saada N."/>
            <person name="Tang L."/>
            <person name="Weissenberger G."/>
            <person name="Zhu Y."/>
            <person name="Hemphill L."/>
            <person name="Shang Y."/>
            <person name="Youmans B."/>
            <person name="Ayvaz T."/>
            <person name="Ross M."/>
            <person name="Santibanez J."/>
            <person name="Aqrawi P."/>
            <person name="Gross S."/>
            <person name="Joshi V."/>
            <person name="Fowler G."/>
            <person name="Nazareth L."/>
            <person name="Reid J."/>
            <person name="Worley K."/>
            <person name="Petrosino J."/>
            <person name="Highlander S."/>
            <person name="Gibbs R."/>
        </authorList>
    </citation>
    <scope>NUCLEOTIDE SEQUENCE [LARGE SCALE GENOMIC DNA]</scope>
    <source>
        <strain evidence="2 3">ATCC BAA-1640</strain>
    </source>
</reference>
<evidence type="ECO:0000313" key="2">
    <source>
        <dbReference type="EMBL" id="EFM24712.1"/>
    </source>
</evidence>
<dbReference type="Gene3D" id="1.20.5.170">
    <property type="match status" value="1"/>
</dbReference>
<comment type="caution">
    <text evidence="2">The sequence shown here is derived from an EMBL/GenBank/DDBJ whole genome shotgun (WGS) entry which is preliminary data.</text>
</comment>
<keyword evidence="3" id="KW-1185">Reference proteome</keyword>
<proteinExistence type="predicted"/>
<keyword evidence="1" id="KW-0175">Coiled coil</keyword>
<dbReference type="STRING" id="862517.HMPREF9225_1578"/>
<dbReference type="AlphaFoldDB" id="E0NN39"/>
<dbReference type="OrthoDB" id="1707669at2"/>
<gene>
    <name evidence="2" type="ORF">HMPREF9225_1578</name>
</gene>
<evidence type="ECO:0000256" key="1">
    <source>
        <dbReference type="SAM" id="Coils"/>
    </source>
</evidence>
<feature type="coiled-coil region" evidence="1">
    <location>
        <begin position="7"/>
        <end position="69"/>
    </location>
</feature>
<name>E0NN39_9FIRM</name>
<dbReference type="RefSeq" id="WP_008902353.1">
    <property type="nucleotide sequence ID" value="NZ_GL397071.1"/>
</dbReference>
<organism evidence="2 3">
    <name type="scientific">Peptoniphilus duerdenii ATCC BAA-1640</name>
    <dbReference type="NCBI Taxonomy" id="862517"/>
    <lineage>
        <taxon>Bacteria</taxon>
        <taxon>Bacillati</taxon>
        <taxon>Bacillota</taxon>
        <taxon>Tissierellia</taxon>
        <taxon>Tissierellales</taxon>
        <taxon>Peptoniphilaceae</taxon>
        <taxon>Peptoniphilus</taxon>
    </lineage>
</organism>
<evidence type="ECO:0000313" key="3">
    <source>
        <dbReference type="Proteomes" id="UP000003280"/>
    </source>
</evidence>
<dbReference type="EMBL" id="AEEH01000048">
    <property type="protein sequence ID" value="EFM24712.1"/>
    <property type="molecule type" value="Genomic_DNA"/>
</dbReference>
<dbReference type="HOGENOM" id="CLU_182370_1_1_9"/>
<sequence>MNYEEELKKLKEKLNTASTMKVKAEAALESIENNRKEYLEQVKSLGVDPKNLESEINSLKTEINSLLEEANSLLPKDI</sequence>